<gene>
    <name evidence="4" type="ORF">CAL12_14810</name>
</gene>
<dbReference type="InterPro" id="IPR042188">
    <property type="entry name" value="MmgE/PrpD_sf_2"/>
</dbReference>
<dbReference type="STRING" id="1416806.CAL12_14810"/>
<dbReference type="Gene3D" id="1.10.4100.10">
    <property type="entry name" value="2-methylcitrate dehydratase PrpD"/>
    <property type="match status" value="1"/>
</dbReference>
<evidence type="ECO:0000259" key="2">
    <source>
        <dbReference type="Pfam" id="PF03972"/>
    </source>
</evidence>
<dbReference type="Pfam" id="PF19305">
    <property type="entry name" value="MmgE_PrpD_C"/>
    <property type="match status" value="1"/>
</dbReference>
<dbReference type="OrthoDB" id="9791416at2"/>
<proteinExistence type="inferred from homology"/>
<dbReference type="Gene3D" id="3.30.1330.120">
    <property type="entry name" value="2-methylcitrate dehydratase PrpD"/>
    <property type="match status" value="1"/>
</dbReference>
<dbReference type="SUPFAM" id="SSF103378">
    <property type="entry name" value="2-methylcitrate dehydratase PrpD"/>
    <property type="match status" value="1"/>
</dbReference>
<feature type="domain" description="MmgE/PrpD N-terminal" evidence="2">
    <location>
        <begin position="9"/>
        <end position="257"/>
    </location>
</feature>
<comment type="similarity">
    <text evidence="1">Belongs to the PrpD family.</text>
</comment>
<evidence type="ECO:0000259" key="3">
    <source>
        <dbReference type="Pfam" id="PF19305"/>
    </source>
</evidence>
<dbReference type="EMBL" id="CP021108">
    <property type="protein sequence ID" value="ARP81959.1"/>
    <property type="molecule type" value="Genomic_DNA"/>
</dbReference>
<dbReference type="InterPro" id="IPR005656">
    <property type="entry name" value="MmgE_PrpD"/>
</dbReference>
<organism evidence="4 5">
    <name type="scientific">Bordetella genomosp. 8</name>
    <dbReference type="NCBI Taxonomy" id="1416806"/>
    <lineage>
        <taxon>Bacteria</taxon>
        <taxon>Pseudomonadati</taxon>
        <taxon>Pseudomonadota</taxon>
        <taxon>Betaproteobacteria</taxon>
        <taxon>Burkholderiales</taxon>
        <taxon>Alcaligenaceae</taxon>
        <taxon>Bordetella</taxon>
    </lineage>
</organism>
<dbReference type="PANTHER" id="PTHR16943">
    <property type="entry name" value="2-METHYLCITRATE DEHYDRATASE-RELATED"/>
    <property type="match status" value="1"/>
</dbReference>
<protein>
    <submittedName>
        <fullName evidence="4">2-methylcitrate dehydratase</fullName>
    </submittedName>
</protein>
<keyword evidence="5" id="KW-1185">Reference proteome</keyword>
<dbReference type="InterPro" id="IPR045337">
    <property type="entry name" value="MmgE_PrpD_C"/>
</dbReference>
<evidence type="ECO:0000313" key="5">
    <source>
        <dbReference type="Proteomes" id="UP000194151"/>
    </source>
</evidence>
<dbReference type="GO" id="GO:0016829">
    <property type="term" value="F:lyase activity"/>
    <property type="evidence" value="ECO:0007669"/>
    <property type="project" value="InterPro"/>
</dbReference>
<accession>A0A1W6YLY6</accession>
<dbReference type="Proteomes" id="UP000194151">
    <property type="component" value="Chromosome"/>
</dbReference>
<dbReference type="Pfam" id="PF03972">
    <property type="entry name" value="MmgE_PrpD_N"/>
    <property type="match status" value="1"/>
</dbReference>
<sequence>MHPIPEDTLVRHVLSLQTRPIPPATRQRLAQALLDWYTAGWSGMPLDAASRLRGLALRCHPGAGTAAVFGATYAGEGGGSGAGMNAMAAAFANAGIAHLREIDDAHRAAMLHPAIVAVSPVLALAAERHITQRRAADAIIAGYEVSLRVGEALGTRHAANFHATATAGALGAAAAAGVALGLPAEQLHHALGIAATQAAGLWQLVDDNAHESKSLHPAMAVRNGLTAAHAAQAGFPGARAFFTGKRGMYALLAGDGDIAALDGACDAPERINTATIKAWPCCAQLFTPLDAAQQLLREHDVRPEDIAAVEVTIFPHALKIAGVHWPAKPAEAAFCLRYVVARVLMTGTLTIEDMEAPDLDSTALLALAERITVKTDERFQQVFPRKRPGRVTLSMRDGRRLSALRELRRGDPELPYDWAGMLARMRAFAPAMDDRAATAIATWCARLADPAHDAERCDPDPALFTV</sequence>
<dbReference type="InterPro" id="IPR042183">
    <property type="entry name" value="MmgE/PrpD_sf_1"/>
</dbReference>
<dbReference type="InterPro" id="IPR045336">
    <property type="entry name" value="MmgE_PrpD_N"/>
</dbReference>
<reference evidence="4 5" key="1">
    <citation type="submission" date="2017-05" db="EMBL/GenBank/DDBJ databases">
        <title>Complete and WGS of Bordetella genogroups.</title>
        <authorList>
            <person name="Spilker T."/>
            <person name="LiPuma J."/>
        </authorList>
    </citation>
    <scope>NUCLEOTIDE SEQUENCE [LARGE SCALE GENOMIC DNA]</scope>
    <source>
        <strain evidence="4 5">AU19157</strain>
    </source>
</reference>
<dbReference type="RefSeq" id="WP_086065193.1">
    <property type="nucleotide sequence ID" value="NZ_CP021108.1"/>
</dbReference>
<dbReference type="InterPro" id="IPR036148">
    <property type="entry name" value="MmgE/PrpD_sf"/>
</dbReference>
<feature type="domain" description="MmgE/PrpD C-terminal" evidence="3">
    <location>
        <begin position="279"/>
        <end position="434"/>
    </location>
</feature>
<evidence type="ECO:0000256" key="1">
    <source>
        <dbReference type="ARBA" id="ARBA00006174"/>
    </source>
</evidence>
<name>A0A1W6YLY6_9BORD</name>
<dbReference type="PANTHER" id="PTHR16943:SF8">
    <property type="entry name" value="2-METHYLCITRATE DEHYDRATASE"/>
    <property type="match status" value="1"/>
</dbReference>
<dbReference type="KEGG" id="bgv:CAL12_14810"/>
<evidence type="ECO:0000313" key="4">
    <source>
        <dbReference type="EMBL" id="ARP81959.1"/>
    </source>
</evidence>
<dbReference type="AlphaFoldDB" id="A0A1W6YLY6"/>